<feature type="transmembrane region" description="Helical" evidence="1">
    <location>
        <begin position="6"/>
        <end position="25"/>
    </location>
</feature>
<accession>A0A382UK10</accession>
<sequence>QLAGLISVVFVMLFFRFLSSWLAVVETPRARFQCPV</sequence>
<evidence type="ECO:0000313" key="2">
    <source>
        <dbReference type="EMBL" id="SVD34038.1"/>
    </source>
</evidence>
<evidence type="ECO:0000256" key="1">
    <source>
        <dbReference type="SAM" id="Phobius"/>
    </source>
</evidence>
<dbReference type="EMBL" id="UINC01144490">
    <property type="protein sequence ID" value="SVD34038.1"/>
    <property type="molecule type" value="Genomic_DNA"/>
</dbReference>
<gene>
    <name evidence="2" type="ORF">METZ01_LOCUS386892</name>
</gene>
<dbReference type="AlphaFoldDB" id="A0A382UK10"/>
<reference evidence="2" key="1">
    <citation type="submission" date="2018-05" db="EMBL/GenBank/DDBJ databases">
        <authorList>
            <person name="Lanie J.A."/>
            <person name="Ng W.-L."/>
            <person name="Kazmierczak K.M."/>
            <person name="Andrzejewski T.M."/>
            <person name="Davidsen T.M."/>
            <person name="Wayne K.J."/>
            <person name="Tettelin H."/>
            <person name="Glass J.I."/>
            <person name="Rusch D."/>
            <person name="Podicherti R."/>
            <person name="Tsui H.-C.T."/>
            <person name="Winkler M.E."/>
        </authorList>
    </citation>
    <scope>NUCLEOTIDE SEQUENCE</scope>
</reference>
<keyword evidence="1" id="KW-1133">Transmembrane helix</keyword>
<protein>
    <submittedName>
        <fullName evidence="2">Uncharacterized protein</fullName>
    </submittedName>
</protein>
<keyword evidence="1" id="KW-0472">Membrane</keyword>
<organism evidence="2">
    <name type="scientific">marine metagenome</name>
    <dbReference type="NCBI Taxonomy" id="408172"/>
    <lineage>
        <taxon>unclassified sequences</taxon>
        <taxon>metagenomes</taxon>
        <taxon>ecological metagenomes</taxon>
    </lineage>
</organism>
<feature type="non-terminal residue" evidence="2">
    <location>
        <position position="1"/>
    </location>
</feature>
<proteinExistence type="predicted"/>
<name>A0A382UK10_9ZZZZ</name>
<keyword evidence="1" id="KW-0812">Transmembrane</keyword>